<comment type="caution">
    <text evidence="6">The sequence shown here is derived from an EMBL/GenBank/DDBJ whole genome shotgun (WGS) entry which is preliminary data.</text>
</comment>
<organism evidence="6 7">
    <name type="scientific">Pseudohalioglobus lutimaris</name>
    <dbReference type="NCBI Taxonomy" id="1737061"/>
    <lineage>
        <taxon>Bacteria</taxon>
        <taxon>Pseudomonadati</taxon>
        <taxon>Pseudomonadota</taxon>
        <taxon>Gammaproteobacteria</taxon>
        <taxon>Cellvibrionales</taxon>
        <taxon>Halieaceae</taxon>
        <taxon>Pseudohalioglobus</taxon>
    </lineage>
</organism>
<dbReference type="InterPro" id="IPR036388">
    <property type="entry name" value="WH-like_DNA-bd_sf"/>
</dbReference>
<dbReference type="PANTHER" id="PTHR30126:SF4">
    <property type="entry name" value="LYSR FAMILY TRANSCRIPTIONAL REGULATOR"/>
    <property type="match status" value="1"/>
</dbReference>
<name>A0A2N5X528_9GAMM</name>
<evidence type="ECO:0000313" key="7">
    <source>
        <dbReference type="Proteomes" id="UP000235005"/>
    </source>
</evidence>
<accession>A0A2N5X528</accession>
<dbReference type="PROSITE" id="PS50931">
    <property type="entry name" value="HTH_LYSR"/>
    <property type="match status" value="1"/>
</dbReference>
<dbReference type="OrthoDB" id="196624at2"/>
<evidence type="ECO:0000256" key="1">
    <source>
        <dbReference type="ARBA" id="ARBA00009437"/>
    </source>
</evidence>
<dbReference type="AlphaFoldDB" id="A0A2N5X528"/>
<evidence type="ECO:0000256" key="4">
    <source>
        <dbReference type="ARBA" id="ARBA00023163"/>
    </source>
</evidence>
<evidence type="ECO:0000259" key="5">
    <source>
        <dbReference type="PROSITE" id="PS50931"/>
    </source>
</evidence>
<dbReference type="InterPro" id="IPR005119">
    <property type="entry name" value="LysR_subst-bd"/>
</dbReference>
<dbReference type="RefSeq" id="WP_101517583.1">
    <property type="nucleotide sequence ID" value="NZ_PKUS01000005.1"/>
</dbReference>
<dbReference type="Gene3D" id="1.10.10.10">
    <property type="entry name" value="Winged helix-like DNA-binding domain superfamily/Winged helix DNA-binding domain"/>
    <property type="match status" value="1"/>
</dbReference>
<protein>
    <submittedName>
        <fullName evidence="6">LysR family transcriptional regulator</fullName>
    </submittedName>
</protein>
<gene>
    <name evidence="6" type="ORF">C0039_06145</name>
</gene>
<dbReference type="GO" id="GO:0003700">
    <property type="term" value="F:DNA-binding transcription factor activity"/>
    <property type="evidence" value="ECO:0007669"/>
    <property type="project" value="InterPro"/>
</dbReference>
<keyword evidence="7" id="KW-1185">Reference proteome</keyword>
<feature type="domain" description="HTH lysR-type" evidence="5">
    <location>
        <begin position="6"/>
        <end position="63"/>
    </location>
</feature>
<keyword evidence="3" id="KW-0238">DNA-binding</keyword>
<dbReference type="GO" id="GO:0000976">
    <property type="term" value="F:transcription cis-regulatory region binding"/>
    <property type="evidence" value="ECO:0007669"/>
    <property type="project" value="TreeGrafter"/>
</dbReference>
<evidence type="ECO:0000256" key="2">
    <source>
        <dbReference type="ARBA" id="ARBA00023015"/>
    </source>
</evidence>
<dbReference type="Proteomes" id="UP000235005">
    <property type="component" value="Unassembled WGS sequence"/>
</dbReference>
<dbReference type="EMBL" id="PKUS01000005">
    <property type="protein sequence ID" value="PLW69590.1"/>
    <property type="molecule type" value="Genomic_DNA"/>
</dbReference>
<dbReference type="Pfam" id="PF00126">
    <property type="entry name" value="HTH_1"/>
    <property type="match status" value="1"/>
</dbReference>
<dbReference type="SUPFAM" id="SSF46785">
    <property type="entry name" value="Winged helix' DNA-binding domain"/>
    <property type="match status" value="1"/>
</dbReference>
<dbReference type="Gene3D" id="3.40.190.290">
    <property type="match status" value="1"/>
</dbReference>
<evidence type="ECO:0000313" key="6">
    <source>
        <dbReference type="EMBL" id="PLW69590.1"/>
    </source>
</evidence>
<dbReference type="Pfam" id="PF03466">
    <property type="entry name" value="LysR_substrate"/>
    <property type="match status" value="1"/>
</dbReference>
<comment type="similarity">
    <text evidence="1">Belongs to the LysR transcriptional regulatory family.</text>
</comment>
<dbReference type="SUPFAM" id="SSF53850">
    <property type="entry name" value="Periplasmic binding protein-like II"/>
    <property type="match status" value="1"/>
</dbReference>
<reference evidence="6 7" key="1">
    <citation type="submission" date="2018-01" db="EMBL/GenBank/DDBJ databases">
        <title>The draft genome sequence of Halioglobus lutimaris HF004.</title>
        <authorList>
            <person name="Du Z.-J."/>
            <person name="Shi M.-J."/>
        </authorList>
    </citation>
    <scope>NUCLEOTIDE SEQUENCE [LARGE SCALE GENOMIC DNA]</scope>
    <source>
        <strain evidence="6 7">HF004</strain>
    </source>
</reference>
<keyword evidence="2" id="KW-0805">Transcription regulation</keyword>
<dbReference type="InterPro" id="IPR036390">
    <property type="entry name" value="WH_DNA-bd_sf"/>
</dbReference>
<proteinExistence type="inferred from homology"/>
<dbReference type="PANTHER" id="PTHR30126">
    <property type="entry name" value="HTH-TYPE TRANSCRIPTIONAL REGULATOR"/>
    <property type="match status" value="1"/>
</dbReference>
<evidence type="ECO:0000256" key="3">
    <source>
        <dbReference type="ARBA" id="ARBA00023125"/>
    </source>
</evidence>
<keyword evidence="4" id="KW-0804">Transcription</keyword>
<dbReference type="InterPro" id="IPR000847">
    <property type="entry name" value="LysR_HTH_N"/>
</dbReference>
<sequence>MSLTPITLDALQVLDAIDRRGSFARAAEELGKATSALSYTVQKLEEQMAVTLFQRQGRRSVLTPSGRLLLDEGRKILRATAYLADQVQELATGWEPRLRLGLESTTVREPFFQALGALLAEQPSLEIDIRECVLGGGWEALEMDSIDLLVGAPAPVPLQKGFRALPIPPADMLLVAAAHHPLGLIARNPQAIAAQLPDYRRIVTHDTTRHNVMRSEGLTLGKQVLYVQTMEQKIQAQLAGLGVGHLPQKLIQSHLDSGALVKLTTEEPTTEDQERYIAWKISNKGKALKRLSQLLMNESF</sequence>